<name>A0ABY3YVU3_STRRM</name>
<dbReference type="RefSeq" id="WP_003987116.1">
    <property type="nucleotide sequence ID" value="NZ_CP043497.1"/>
</dbReference>
<protein>
    <submittedName>
        <fullName evidence="1">Glyoxylate carboligase</fullName>
    </submittedName>
</protein>
<reference evidence="1 2" key="1">
    <citation type="submission" date="2022-03" db="EMBL/GenBank/DDBJ databases">
        <title>Complete genome of Streptomyces rimosus ssp. rimosus R7 (=ATCC 10970).</title>
        <authorList>
            <person name="Beganovic S."/>
            <person name="Ruckert C."/>
            <person name="Busche T."/>
            <person name="Kalinowski J."/>
            <person name="Wittmann C."/>
        </authorList>
    </citation>
    <scope>NUCLEOTIDE SEQUENCE [LARGE SCALE GENOMIC DNA]</scope>
    <source>
        <strain evidence="1 2">R7</strain>
    </source>
</reference>
<gene>
    <name evidence="1" type="ORF">SRIMR7_07880</name>
</gene>
<proteinExistence type="predicted"/>
<accession>A0ABY3YVU3</accession>
<dbReference type="GeneID" id="66858856"/>
<dbReference type="SUPFAM" id="SSF52518">
    <property type="entry name" value="Thiamin diphosphate-binding fold (THDP-binding)"/>
    <property type="match status" value="1"/>
</dbReference>
<dbReference type="EMBL" id="CP094298">
    <property type="protein sequence ID" value="UNZ02058.1"/>
    <property type="molecule type" value="Genomic_DNA"/>
</dbReference>
<dbReference type="Gene3D" id="3.40.50.970">
    <property type="match status" value="1"/>
</dbReference>
<dbReference type="Proteomes" id="UP000829494">
    <property type="component" value="Chromosome"/>
</dbReference>
<dbReference type="InterPro" id="IPR029061">
    <property type="entry name" value="THDP-binding"/>
</dbReference>
<evidence type="ECO:0000313" key="2">
    <source>
        <dbReference type="Proteomes" id="UP000829494"/>
    </source>
</evidence>
<evidence type="ECO:0000313" key="1">
    <source>
        <dbReference type="EMBL" id="UNZ02058.1"/>
    </source>
</evidence>
<organism evidence="1 2">
    <name type="scientific">Streptomyces rimosus subsp. rimosus</name>
    <dbReference type="NCBI Taxonomy" id="132474"/>
    <lineage>
        <taxon>Bacteria</taxon>
        <taxon>Bacillati</taxon>
        <taxon>Actinomycetota</taxon>
        <taxon>Actinomycetes</taxon>
        <taxon>Kitasatosporales</taxon>
        <taxon>Streptomycetaceae</taxon>
        <taxon>Streptomyces</taxon>
    </lineage>
</organism>
<sequence>MTACRVIDEAVGPDAYIVTDAGLRRLCGDPHRSSSRHAARYVVCGGNGPPGRQAPVTIGVRVALNALGRRDTTVVTLVPVRELPRATDALAFAALHEVPFVLVAVGPDAPQRQAVAGADAGVRLLGAPGGRPRRPALSGHLGP</sequence>
<keyword evidence="2" id="KW-1185">Reference proteome</keyword>